<accession>A0A366QZF2</accession>
<dbReference type="OrthoDB" id="17255at2759"/>
<name>A0A366QZF2_9HYPO</name>
<dbReference type="AlphaFoldDB" id="A0A366QZF2"/>
<protein>
    <submittedName>
        <fullName evidence="2">Uncharacterized protein</fullName>
    </submittedName>
</protein>
<dbReference type="GeneID" id="41999384"/>
<dbReference type="Proteomes" id="UP000253153">
    <property type="component" value="Unassembled WGS sequence"/>
</dbReference>
<organism evidence="2 3">
    <name type="scientific">Fusarium coffeatum</name>
    <dbReference type="NCBI Taxonomy" id="231269"/>
    <lineage>
        <taxon>Eukaryota</taxon>
        <taxon>Fungi</taxon>
        <taxon>Dikarya</taxon>
        <taxon>Ascomycota</taxon>
        <taxon>Pezizomycotina</taxon>
        <taxon>Sordariomycetes</taxon>
        <taxon>Hypocreomycetidae</taxon>
        <taxon>Hypocreales</taxon>
        <taxon>Nectriaceae</taxon>
        <taxon>Fusarium</taxon>
        <taxon>Fusarium incarnatum-equiseti species complex</taxon>
    </lineage>
</organism>
<evidence type="ECO:0000313" key="2">
    <source>
        <dbReference type="EMBL" id="RBR09345.1"/>
    </source>
</evidence>
<comment type="caution">
    <text evidence="2">The sequence shown here is derived from an EMBL/GenBank/DDBJ whole genome shotgun (WGS) entry which is preliminary data.</text>
</comment>
<gene>
    <name evidence="2" type="ORF">FIESC28_09953</name>
</gene>
<feature type="transmembrane region" description="Helical" evidence="1">
    <location>
        <begin position="20"/>
        <end position="43"/>
    </location>
</feature>
<sequence>MDKYIEPIVEWVVAAVKAQPYVWCAAALTFLIGVQLALAASIAHGDEATVRRQLTSLQRVDITGDTKTEGKRQLMAVTPVAGCAPVKIDADAHPDGHMAYNNIYMLGLESTDTDGQGYTIWKSLTQQDKSDLSKMKTEIWIPKPNANETDPLVKSGGCIIMSFPDPSIPSWLNMIGGYTATPQVAAILPLKLSEEEIQEHKIKMRPFRIDGEDGKGLDLEKLPAVDDVMSRLRLFLGVKDVKGRKGIPQGLTVVKRG</sequence>
<proteinExistence type="predicted"/>
<keyword evidence="3" id="KW-1185">Reference proteome</keyword>
<keyword evidence="1" id="KW-0472">Membrane</keyword>
<dbReference type="EMBL" id="QKXC01000266">
    <property type="protein sequence ID" value="RBR09345.1"/>
    <property type="molecule type" value="Genomic_DNA"/>
</dbReference>
<dbReference type="RefSeq" id="XP_031011875.1">
    <property type="nucleotide sequence ID" value="XM_031164088.1"/>
</dbReference>
<evidence type="ECO:0000256" key="1">
    <source>
        <dbReference type="SAM" id="Phobius"/>
    </source>
</evidence>
<evidence type="ECO:0000313" key="3">
    <source>
        <dbReference type="Proteomes" id="UP000253153"/>
    </source>
</evidence>
<keyword evidence="1" id="KW-1133">Transmembrane helix</keyword>
<keyword evidence="1" id="KW-0812">Transmembrane</keyword>
<reference evidence="2 3" key="1">
    <citation type="submission" date="2018-06" db="EMBL/GenBank/DDBJ databases">
        <title>Fusarium incarnatum-equiseti species complex species 28.</title>
        <authorList>
            <person name="Gardiner D.M."/>
        </authorList>
    </citation>
    <scope>NUCLEOTIDE SEQUENCE [LARGE SCALE GENOMIC DNA]</scope>
    <source>
        <strain evidence="2 3">FIESC_28</strain>
    </source>
</reference>